<evidence type="ECO:0000313" key="5">
    <source>
        <dbReference type="Proteomes" id="UP000176300"/>
    </source>
</evidence>
<name>A0A1F6NFQ2_9BACT</name>
<dbReference type="AlphaFoldDB" id="A0A1F6NFQ2"/>
<reference evidence="4 5" key="1">
    <citation type="journal article" date="2016" name="Nat. Commun.">
        <title>Thousands of microbial genomes shed light on interconnected biogeochemical processes in an aquifer system.</title>
        <authorList>
            <person name="Anantharaman K."/>
            <person name="Brown C.T."/>
            <person name="Hug L.A."/>
            <person name="Sharon I."/>
            <person name="Castelle C.J."/>
            <person name="Probst A.J."/>
            <person name="Thomas B.C."/>
            <person name="Singh A."/>
            <person name="Wilkins M.J."/>
            <person name="Karaoz U."/>
            <person name="Brodie E.L."/>
            <person name="Williams K.H."/>
            <person name="Hubbard S.S."/>
            <person name="Banfield J.F."/>
        </authorList>
    </citation>
    <scope>NUCLEOTIDE SEQUENCE [LARGE SCALE GENOMIC DNA]</scope>
</reference>
<keyword evidence="2" id="KW-1133">Transmembrane helix</keyword>
<dbReference type="PROSITE" id="PS50198">
    <property type="entry name" value="PPIC_PPIASE_2"/>
    <property type="match status" value="1"/>
</dbReference>
<comment type="caution">
    <text evidence="4">The sequence shown here is derived from an EMBL/GenBank/DDBJ whole genome shotgun (WGS) entry which is preliminary data.</text>
</comment>
<sequence length="351" mass="38709">MEESKIEKQEESTENKGGPMKWKFFAMGIATLLVLVGVFGVVYSVFAVKYGSKSPAIVKVAEVLNLPVAHVNGMAIPYYLYVEDVNTLNAFYKKVPAGSMAPVTEENVSDQVLSRLIVNSIIKEIAREAKIAATEEDVQEAKTSIFSQYPSEADVEKELSEQYGWDIPTYVEKIVKPMIIEKKVSEAFELGEILADVEGYSSEEEISASHILFRTDGEDVDEEEVKEIAEAVLERAKGGEDFAALATEFGSDATKDAGGSLGWFGRGMMVPEFEEAVFAVEPGQVGAELVETEFGYHIVKVDGKRSVRDFGVYLDDKIGEASFEILVKGVHDPLADYRKLQEEAKQARAEE</sequence>
<dbReference type="STRING" id="1798697.A2373_02235"/>
<keyword evidence="1" id="KW-0697">Rotamase</keyword>
<dbReference type="InterPro" id="IPR050245">
    <property type="entry name" value="PrsA_foldase"/>
</dbReference>
<feature type="transmembrane region" description="Helical" evidence="2">
    <location>
        <begin position="24"/>
        <end position="46"/>
    </location>
</feature>
<dbReference type="SUPFAM" id="SSF54534">
    <property type="entry name" value="FKBP-like"/>
    <property type="match status" value="1"/>
</dbReference>
<dbReference type="Pfam" id="PF13616">
    <property type="entry name" value="Rotamase_3"/>
    <property type="match status" value="1"/>
</dbReference>
<keyword evidence="2" id="KW-0812">Transmembrane</keyword>
<feature type="domain" description="PpiC" evidence="3">
    <location>
        <begin position="203"/>
        <end position="303"/>
    </location>
</feature>
<evidence type="ECO:0000313" key="4">
    <source>
        <dbReference type="EMBL" id="OGH82659.1"/>
    </source>
</evidence>
<dbReference type="Gene3D" id="3.10.50.40">
    <property type="match status" value="1"/>
</dbReference>
<dbReference type="InterPro" id="IPR000297">
    <property type="entry name" value="PPIase_PpiC"/>
</dbReference>
<protein>
    <recommendedName>
        <fullName evidence="3">PpiC domain-containing protein</fullName>
    </recommendedName>
</protein>
<accession>A0A1F6NFQ2</accession>
<evidence type="ECO:0000256" key="2">
    <source>
        <dbReference type="SAM" id="Phobius"/>
    </source>
</evidence>
<dbReference type="InterPro" id="IPR046357">
    <property type="entry name" value="PPIase_dom_sf"/>
</dbReference>
<proteinExistence type="predicted"/>
<dbReference type="EMBL" id="MFQS01000035">
    <property type="protein sequence ID" value="OGH82659.1"/>
    <property type="molecule type" value="Genomic_DNA"/>
</dbReference>
<organism evidence="4 5">
    <name type="scientific">Candidatus Magasanikbacteria bacterium RIFOXYB1_FULL_40_15</name>
    <dbReference type="NCBI Taxonomy" id="1798697"/>
    <lineage>
        <taxon>Bacteria</taxon>
        <taxon>Candidatus Magasanikiibacteriota</taxon>
    </lineage>
</organism>
<dbReference type="Gene3D" id="1.10.4030.10">
    <property type="entry name" value="Porin chaperone SurA, peptide-binding domain"/>
    <property type="match status" value="1"/>
</dbReference>
<dbReference type="InterPro" id="IPR027304">
    <property type="entry name" value="Trigger_fact/SurA_dom_sf"/>
</dbReference>
<keyword evidence="1" id="KW-0413">Isomerase</keyword>
<dbReference type="Pfam" id="PF13624">
    <property type="entry name" value="SurA_N_3"/>
    <property type="match status" value="1"/>
</dbReference>
<evidence type="ECO:0000259" key="3">
    <source>
        <dbReference type="PROSITE" id="PS50198"/>
    </source>
</evidence>
<evidence type="ECO:0000256" key="1">
    <source>
        <dbReference type="PROSITE-ProRule" id="PRU00278"/>
    </source>
</evidence>
<dbReference type="SUPFAM" id="SSF109998">
    <property type="entry name" value="Triger factor/SurA peptide-binding domain-like"/>
    <property type="match status" value="1"/>
</dbReference>
<dbReference type="PANTHER" id="PTHR47245:SF2">
    <property type="entry name" value="PEPTIDYL-PROLYL CIS-TRANS ISOMERASE HP_0175-RELATED"/>
    <property type="match status" value="1"/>
</dbReference>
<dbReference type="GO" id="GO:0003755">
    <property type="term" value="F:peptidyl-prolyl cis-trans isomerase activity"/>
    <property type="evidence" value="ECO:0007669"/>
    <property type="project" value="UniProtKB-KW"/>
</dbReference>
<keyword evidence="2" id="KW-0472">Membrane</keyword>
<dbReference type="Proteomes" id="UP000176300">
    <property type="component" value="Unassembled WGS sequence"/>
</dbReference>
<dbReference type="PANTHER" id="PTHR47245">
    <property type="entry name" value="PEPTIDYLPROLYL ISOMERASE"/>
    <property type="match status" value="1"/>
</dbReference>
<gene>
    <name evidence="4" type="ORF">A2373_02235</name>
</gene>